<dbReference type="AlphaFoldDB" id="A0A7X1AZG1"/>
<dbReference type="InterPro" id="IPR011050">
    <property type="entry name" value="Pectin_lyase_fold/virulence"/>
</dbReference>
<dbReference type="Proteomes" id="UP000525652">
    <property type="component" value="Unassembled WGS sequence"/>
</dbReference>
<dbReference type="EMBL" id="JACHVA010000073">
    <property type="protein sequence ID" value="MBC2601710.1"/>
    <property type="molecule type" value="Genomic_DNA"/>
</dbReference>
<evidence type="ECO:0000313" key="2">
    <source>
        <dbReference type="EMBL" id="MBC2601710.1"/>
    </source>
</evidence>
<dbReference type="InterPro" id="IPR039448">
    <property type="entry name" value="Beta_helix"/>
</dbReference>
<evidence type="ECO:0000259" key="1">
    <source>
        <dbReference type="Pfam" id="PF13229"/>
    </source>
</evidence>
<feature type="domain" description="Right handed beta helix" evidence="1">
    <location>
        <begin position="151"/>
        <end position="339"/>
    </location>
</feature>
<reference evidence="2 3" key="1">
    <citation type="submission" date="2020-07" db="EMBL/GenBank/DDBJ databases">
        <authorList>
            <person name="Feng X."/>
        </authorList>
    </citation>
    <scope>NUCLEOTIDE SEQUENCE [LARGE SCALE GENOMIC DNA]</scope>
    <source>
        <strain evidence="2 3">JCM14086</strain>
    </source>
</reference>
<dbReference type="InterPro" id="IPR006626">
    <property type="entry name" value="PbH1"/>
</dbReference>
<accession>A0A7X1AZG1</accession>
<dbReference type="Gene3D" id="2.160.20.10">
    <property type="entry name" value="Single-stranded right-handed beta-helix, Pectin lyase-like"/>
    <property type="match status" value="1"/>
</dbReference>
<name>A0A7X1AZG1_9BACT</name>
<dbReference type="RefSeq" id="WP_185692419.1">
    <property type="nucleotide sequence ID" value="NZ_JACHVA010000073.1"/>
</dbReference>
<evidence type="ECO:0000313" key="3">
    <source>
        <dbReference type="Proteomes" id="UP000525652"/>
    </source>
</evidence>
<organism evidence="2 3">
    <name type="scientific">Puniceicoccus vermicola</name>
    <dbReference type="NCBI Taxonomy" id="388746"/>
    <lineage>
        <taxon>Bacteria</taxon>
        <taxon>Pseudomonadati</taxon>
        <taxon>Verrucomicrobiota</taxon>
        <taxon>Opitutia</taxon>
        <taxon>Puniceicoccales</taxon>
        <taxon>Puniceicoccaceae</taxon>
        <taxon>Puniceicoccus</taxon>
    </lineage>
</organism>
<dbReference type="SMART" id="SM00710">
    <property type="entry name" value="PbH1"/>
    <property type="match status" value="5"/>
</dbReference>
<proteinExistence type="predicted"/>
<dbReference type="Gene3D" id="2.60.120.260">
    <property type="entry name" value="Galactose-binding domain-like"/>
    <property type="match status" value="1"/>
</dbReference>
<dbReference type="Pfam" id="PF13229">
    <property type="entry name" value="Beta_helix"/>
    <property type="match status" value="1"/>
</dbReference>
<dbReference type="InterPro" id="IPR012334">
    <property type="entry name" value="Pectin_lyas_fold"/>
</dbReference>
<comment type="caution">
    <text evidence="2">The sequence shown here is derived from an EMBL/GenBank/DDBJ whole genome shotgun (WGS) entry which is preliminary data.</text>
</comment>
<gene>
    <name evidence="2" type="ORF">H5P30_07960</name>
</gene>
<protein>
    <submittedName>
        <fullName evidence="2">Right-handed parallel beta-helix repeat-containing protein</fullName>
    </submittedName>
</protein>
<dbReference type="SUPFAM" id="SSF51126">
    <property type="entry name" value="Pectin lyase-like"/>
    <property type="match status" value="1"/>
</dbReference>
<sequence length="771" mass="84801">MKIERCIGGVFAVIGLSQFVAALTIEVEPSFESAGIYLRNAETLEYRVKYRESGVETWEIAPELVWTENLPVPRNSLLGLREGSEYEVAVWLGEDRLARETFSTLSSEVPVAKTVSLAKGPVHIVESGSPDGWIRYVSNGEIEGGSESPNAVTLNDVEYVILEGLTIKGGRYNAVSIADSRHVRIRNCDISGWGRVGERRYDLRGQFLDEDGNLINRDAGILIERCYSVVVEYCYIHDPRGTSNSWAFSHPTGPSAIYVIENENTVIRYNDMIGSNRHRWNDVIESARNGSPEGGFRKDADIYGNAMLFGNDDGVELDGGQMNMRVWGNLIEGTFAGISTAPSFHGPSYLFNNLIVNSGDRLGLFGDALKTNYRSVEDGSVYFLNNTIYRSGRLGGFPASRSLAASYVVQNNVLFPKGAIIAFNAAYGDLRLDRNLFWSSDSEYLENYRGWLIAEGLEEEGVAGVPLFEDSMGGDFTLANESPGAAIAAPFPGFPDFGLRPGISGEMPLRESGVELSRRRIQLQDEAPVEVKISLADTEPLEFQILKNEAFSWFDVETSANVVGPGNPVTLRISRVADEKIEERSGAFLVKLKDGLSVPVIVENSEKPLSASFEKEGDDVVAFIDAESMSGVEKFEVVEREGALSGKTVLFSEADDFSAVPDKVLTATFNCPEDGIYFLAVRLFAKVPAGSHNSVFFAINDDPLVETQFRCAPGWNWAGVSRVQELRNKAWFEPIFLEAGEVTLRIAAREKTVLDAILVLKSPEVIFSSSQ</sequence>
<keyword evidence="3" id="KW-1185">Reference proteome</keyword>